<dbReference type="OrthoDB" id="7951357at2"/>
<evidence type="ECO:0000256" key="1">
    <source>
        <dbReference type="SAM" id="MobiDB-lite"/>
    </source>
</evidence>
<keyword evidence="2" id="KW-0732">Signal</keyword>
<feature type="region of interest" description="Disordered" evidence="1">
    <location>
        <begin position="46"/>
        <end position="125"/>
    </location>
</feature>
<dbReference type="AlphaFoldDB" id="A0A365U624"/>
<dbReference type="EMBL" id="QNTQ01000014">
    <property type="protein sequence ID" value="RBI83872.1"/>
    <property type="molecule type" value="Genomic_DNA"/>
</dbReference>
<name>A0A365U624_9RHOB</name>
<dbReference type="PROSITE" id="PS51257">
    <property type="entry name" value="PROKAR_LIPOPROTEIN"/>
    <property type="match status" value="1"/>
</dbReference>
<feature type="signal peptide" evidence="2">
    <location>
        <begin position="1"/>
        <end position="21"/>
    </location>
</feature>
<sequence length="250" mass="26091">MKRRSLAIVAVCGGLAACSPAVPESGAGFNDYSEYQAARAAREVELAGSARGGPPPISSERTGDAQGEGSALDTARAALEDPESGQGAEAAAAATAQARNSGEAPLQASPSNPAPPIRNNPGLSDEQDFDAVAERRGIEGDAARLAQARARYQVVEPQPLPERRDDGRMTPVEFALATSHAMGQRVYSRSGFNSAERAQRRCAAYATPDLAQADFLANGGPERDRLGLDPDGDGFVCGWSPAPFRAAVRR</sequence>
<keyword evidence="4" id="KW-1185">Reference proteome</keyword>
<accession>A0A365U624</accession>
<evidence type="ECO:0000313" key="4">
    <source>
        <dbReference type="Proteomes" id="UP000253370"/>
    </source>
</evidence>
<comment type="caution">
    <text evidence="3">The sequence shown here is derived from an EMBL/GenBank/DDBJ whole genome shotgun (WGS) entry which is preliminary data.</text>
</comment>
<evidence type="ECO:0008006" key="5">
    <source>
        <dbReference type="Google" id="ProtNLM"/>
    </source>
</evidence>
<organism evidence="3 4">
    <name type="scientific">Rhodosalinus halophilus</name>
    <dbReference type="NCBI Taxonomy" id="2259333"/>
    <lineage>
        <taxon>Bacteria</taxon>
        <taxon>Pseudomonadati</taxon>
        <taxon>Pseudomonadota</taxon>
        <taxon>Alphaproteobacteria</taxon>
        <taxon>Rhodobacterales</taxon>
        <taxon>Paracoccaceae</taxon>
        <taxon>Rhodosalinus</taxon>
    </lineage>
</organism>
<reference evidence="3 4" key="1">
    <citation type="submission" date="2018-07" db="EMBL/GenBank/DDBJ databases">
        <title>Rhodosalinus sp. strain E84T genomic sequence and assembly.</title>
        <authorList>
            <person name="Liu Z.-W."/>
            <person name="Lu D.-C."/>
        </authorList>
    </citation>
    <scope>NUCLEOTIDE SEQUENCE [LARGE SCALE GENOMIC DNA]</scope>
    <source>
        <strain evidence="3 4">E84</strain>
    </source>
</reference>
<protein>
    <recommendedName>
        <fullName evidence="5">Excalibur calcium-binding domain-containing protein</fullName>
    </recommendedName>
</protein>
<dbReference type="Proteomes" id="UP000253370">
    <property type="component" value="Unassembled WGS sequence"/>
</dbReference>
<proteinExistence type="predicted"/>
<gene>
    <name evidence="3" type="ORF">DRV85_14580</name>
</gene>
<evidence type="ECO:0000313" key="3">
    <source>
        <dbReference type="EMBL" id="RBI83872.1"/>
    </source>
</evidence>
<dbReference type="RefSeq" id="WP_113290212.1">
    <property type="nucleotide sequence ID" value="NZ_QNTQ01000014.1"/>
</dbReference>
<feature type="chain" id="PRO_5017075064" description="Excalibur calcium-binding domain-containing protein" evidence="2">
    <location>
        <begin position="22"/>
        <end position="250"/>
    </location>
</feature>
<evidence type="ECO:0000256" key="2">
    <source>
        <dbReference type="SAM" id="SignalP"/>
    </source>
</evidence>
<feature type="compositionally biased region" description="Low complexity" evidence="1">
    <location>
        <begin position="88"/>
        <end position="98"/>
    </location>
</feature>